<accession>A0A0N5B1E0</accession>
<evidence type="ECO:0000313" key="2">
    <source>
        <dbReference type="WBParaSite" id="SMUV_0001110301-mRNA-1"/>
    </source>
</evidence>
<keyword evidence="1" id="KW-1185">Reference proteome</keyword>
<evidence type="ECO:0000313" key="1">
    <source>
        <dbReference type="Proteomes" id="UP000046393"/>
    </source>
</evidence>
<proteinExistence type="predicted"/>
<organism evidence="1 2">
    <name type="scientific">Syphacia muris</name>
    <dbReference type="NCBI Taxonomy" id="451379"/>
    <lineage>
        <taxon>Eukaryota</taxon>
        <taxon>Metazoa</taxon>
        <taxon>Ecdysozoa</taxon>
        <taxon>Nematoda</taxon>
        <taxon>Chromadorea</taxon>
        <taxon>Rhabditida</taxon>
        <taxon>Spirurina</taxon>
        <taxon>Oxyuridomorpha</taxon>
        <taxon>Oxyuroidea</taxon>
        <taxon>Oxyuridae</taxon>
        <taxon>Syphacia</taxon>
    </lineage>
</organism>
<sequence length="69" mass="7577">MIILIESFAYFRAIGGVCISVYGILCCDGGSVEKCRNWVRNWNCILGQLPIVLVDGEGQKMFSNSAFAV</sequence>
<dbReference type="Proteomes" id="UP000046393">
    <property type="component" value="Unplaced"/>
</dbReference>
<protein>
    <submittedName>
        <fullName evidence="2">Uncharacterized protein</fullName>
    </submittedName>
</protein>
<dbReference type="WBParaSite" id="SMUV_0001110301-mRNA-1">
    <property type="protein sequence ID" value="SMUV_0001110301-mRNA-1"/>
    <property type="gene ID" value="SMUV_0001110301"/>
</dbReference>
<dbReference type="AlphaFoldDB" id="A0A0N5B1E0"/>
<reference evidence="2" key="1">
    <citation type="submission" date="2017-02" db="UniProtKB">
        <authorList>
            <consortium name="WormBaseParasite"/>
        </authorList>
    </citation>
    <scope>IDENTIFICATION</scope>
</reference>
<name>A0A0N5B1E0_9BILA</name>